<evidence type="ECO:0008006" key="3">
    <source>
        <dbReference type="Google" id="ProtNLM"/>
    </source>
</evidence>
<sequence length="177" mass="18985">MTTALGDVTAARAVFAIGRDHAGLHLAPRAGEAELHTTAKQPADPATELAPPAVPREAIASPEELLREAQARLGDGEAARAIAAYETLLRHHPRSVEAQAARISLGNLLLVRNQPARALRAFDRYLGGDLAEEALYGKIGALRRLGRAREVEAASAEFLARYPDSLYAPKLRAQRGQ</sequence>
<dbReference type="InterPro" id="IPR011990">
    <property type="entry name" value="TPR-like_helical_dom_sf"/>
</dbReference>
<gene>
    <name evidence="1" type="ORF">POL58_09680</name>
</gene>
<dbReference type="Proteomes" id="UP001217838">
    <property type="component" value="Unassembled WGS sequence"/>
</dbReference>
<protein>
    <recommendedName>
        <fullName evidence="3">Tetratricopeptide repeat protein</fullName>
    </recommendedName>
</protein>
<evidence type="ECO:0000313" key="2">
    <source>
        <dbReference type="Proteomes" id="UP001217838"/>
    </source>
</evidence>
<keyword evidence="2" id="KW-1185">Reference proteome</keyword>
<evidence type="ECO:0000313" key="1">
    <source>
        <dbReference type="EMBL" id="MDC0668007.1"/>
    </source>
</evidence>
<accession>A0ABT5B1Q5</accession>
<proteinExistence type="predicted"/>
<dbReference type="SUPFAM" id="SSF48452">
    <property type="entry name" value="TPR-like"/>
    <property type="match status" value="1"/>
</dbReference>
<dbReference type="Gene3D" id="1.25.40.10">
    <property type="entry name" value="Tetratricopeptide repeat domain"/>
    <property type="match status" value="1"/>
</dbReference>
<dbReference type="RefSeq" id="WP_271996681.1">
    <property type="nucleotide sequence ID" value="NZ_JAQNDN010000003.1"/>
</dbReference>
<dbReference type="EMBL" id="JAQNDN010000003">
    <property type="protein sequence ID" value="MDC0668007.1"/>
    <property type="molecule type" value="Genomic_DNA"/>
</dbReference>
<reference evidence="1 2" key="1">
    <citation type="submission" date="2022-11" db="EMBL/GenBank/DDBJ databases">
        <title>Minimal conservation of predation-associated metabolite biosynthetic gene clusters underscores biosynthetic potential of Myxococcota including descriptions for ten novel species: Archangium lansinium sp. nov., Myxococcus landrumus sp. nov., Nannocystis bai.</title>
        <authorList>
            <person name="Ahearne A."/>
            <person name="Stevens C."/>
            <person name="Dowd S."/>
        </authorList>
    </citation>
    <scope>NUCLEOTIDE SEQUENCE [LARGE SCALE GENOMIC DNA]</scope>
    <source>
        <strain evidence="1 2">NCELM</strain>
    </source>
</reference>
<name>A0ABT5B1Q5_9BACT</name>
<comment type="caution">
    <text evidence="1">The sequence shown here is derived from an EMBL/GenBank/DDBJ whole genome shotgun (WGS) entry which is preliminary data.</text>
</comment>
<organism evidence="1 2">
    <name type="scientific">Nannocystis radixulma</name>
    <dbReference type="NCBI Taxonomy" id="2995305"/>
    <lineage>
        <taxon>Bacteria</taxon>
        <taxon>Pseudomonadati</taxon>
        <taxon>Myxococcota</taxon>
        <taxon>Polyangia</taxon>
        <taxon>Nannocystales</taxon>
        <taxon>Nannocystaceae</taxon>
        <taxon>Nannocystis</taxon>
    </lineage>
</organism>